<keyword evidence="6 15" id="KW-1133">Transmembrane helix</keyword>
<proteinExistence type="inferred from homology"/>
<keyword evidence="3 13" id="KW-0813">Transport</keyword>
<evidence type="ECO:0000256" key="14">
    <source>
        <dbReference type="SAM" id="MobiDB-lite"/>
    </source>
</evidence>
<evidence type="ECO:0000256" key="7">
    <source>
        <dbReference type="ARBA" id="ARBA00023053"/>
    </source>
</evidence>
<keyword evidence="11 13" id="KW-0739">Sodium transport</keyword>
<evidence type="ECO:0000256" key="15">
    <source>
        <dbReference type="SAM" id="Phobius"/>
    </source>
</evidence>
<sequence>METTTFHGVRDFFVAQTLSLKMLWLTLVIVAVIFAAHGSYMIYSEYSARPVVVSYFVQDAGSLPLPDILICPFNRYNRTFLEQHNVSESLAQYLEMSYPGTTIHQFQKERYNYIKKQTEKLDMDLQLLLKRLGNITFKEFVEMSTLDCTAFFEDRSVCKKVTAAMSSVGKCFRVYGGDQQGNGYGNGKRLILNVPSHLYHAGVNNMINDGLAVKLAERNRGADRDLTFIPTGVHALMPLSATRYEFMSDPPRYMCIENANDNYSNLWCYEVCLTQIPEDVCNCSLAASTIMRKDALCTYKQFIECFVPTIRANGPAKIMKRCKEKCKAPCSYWSYQKTISYARFPADHHRYMLKNDTEWENLHNKIILEVFYTSLDHTVIKHLIAMTPSSFISQIGGQLSLWIGGSIISILQLLIYFFRGSLHYTARKLYKQKNTNCEKGITLANHNNSVTPNDTPRPSSQNSQDYVLEGESVIL</sequence>
<dbReference type="GO" id="GO:0015280">
    <property type="term" value="F:ligand-gated sodium channel activity"/>
    <property type="evidence" value="ECO:0007669"/>
    <property type="project" value="TreeGrafter"/>
</dbReference>
<dbReference type="PANTHER" id="PTHR11690:SF244">
    <property type="entry name" value="DEGENERIN LIKE"/>
    <property type="match status" value="1"/>
</dbReference>
<feature type="compositionally biased region" description="Polar residues" evidence="14">
    <location>
        <begin position="444"/>
        <end position="463"/>
    </location>
</feature>
<keyword evidence="5 13" id="KW-0812">Transmembrane</keyword>
<dbReference type="Proteomes" id="UP000274131">
    <property type="component" value="Unassembled WGS sequence"/>
</dbReference>
<evidence type="ECO:0000256" key="2">
    <source>
        <dbReference type="ARBA" id="ARBA00007193"/>
    </source>
</evidence>
<comment type="subcellular location">
    <subcellularLocation>
        <location evidence="1">Membrane</location>
        <topology evidence="1">Multi-pass membrane protein</topology>
    </subcellularLocation>
</comment>
<keyword evidence="4 13" id="KW-0894">Sodium channel</keyword>
<accession>A0A0N4V8Z4</accession>
<gene>
    <name evidence="16" type="ORF">EVEC_LOCUS6412</name>
</gene>
<dbReference type="PRINTS" id="PR01078">
    <property type="entry name" value="AMINACHANNEL"/>
</dbReference>
<dbReference type="InterPro" id="IPR001873">
    <property type="entry name" value="ENaC"/>
</dbReference>
<reference evidence="18" key="1">
    <citation type="submission" date="2017-02" db="UniProtKB">
        <authorList>
            <consortium name="WormBaseParasite"/>
        </authorList>
    </citation>
    <scope>IDENTIFICATION</scope>
</reference>
<name>A0A0N4V8Z4_ENTVE</name>
<evidence type="ECO:0000256" key="11">
    <source>
        <dbReference type="ARBA" id="ARBA00023201"/>
    </source>
</evidence>
<dbReference type="EMBL" id="UXUI01008500">
    <property type="protein sequence ID" value="VDD91661.1"/>
    <property type="molecule type" value="Genomic_DNA"/>
</dbReference>
<evidence type="ECO:0000256" key="13">
    <source>
        <dbReference type="RuleBase" id="RU000679"/>
    </source>
</evidence>
<evidence type="ECO:0000256" key="4">
    <source>
        <dbReference type="ARBA" id="ARBA00022461"/>
    </source>
</evidence>
<dbReference type="OrthoDB" id="5874059at2759"/>
<evidence type="ECO:0000256" key="1">
    <source>
        <dbReference type="ARBA" id="ARBA00004141"/>
    </source>
</evidence>
<evidence type="ECO:0000313" key="17">
    <source>
        <dbReference type="Proteomes" id="UP000274131"/>
    </source>
</evidence>
<dbReference type="WBParaSite" id="EVEC_0000686401-mRNA-1">
    <property type="protein sequence ID" value="EVEC_0000686401-mRNA-1"/>
    <property type="gene ID" value="EVEC_0000686401"/>
</dbReference>
<keyword evidence="12 13" id="KW-0407">Ion channel</keyword>
<comment type="similarity">
    <text evidence="2 13">Belongs to the amiloride-sensitive sodium channel (TC 1.A.6) family.</text>
</comment>
<evidence type="ECO:0000256" key="8">
    <source>
        <dbReference type="ARBA" id="ARBA00023065"/>
    </source>
</evidence>
<dbReference type="GO" id="GO:0005886">
    <property type="term" value="C:plasma membrane"/>
    <property type="evidence" value="ECO:0007669"/>
    <property type="project" value="TreeGrafter"/>
</dbReference>
<evidence type="ECO:0000313" key="16">
    <source>
        <dbReference type="EMBL" id="VDD91661.1"/>
    </source>
</evidence>
<evidence type="ECO:0000256" key="9">
    <source>
        <dbReference type="ARBA" id="ARBA00023136"/>
    </source>
</evidence>
<organism evidence="18">
    <name type="scientific">Enterobius vermicularis</name>
    <name type="common">Human pinworm</name>
    <dbReference type="NCBI Taxonomy" id="51028"/>
    <lineage>
        <taxon>Eukaryota</taxon>
        <taxon>Metazoa</taxon>
        <taxon>Ecdysozoa</taxon>
        <taxon>Nematoda</taxon>
        <taxon>Chromadorea</taxon>
        <taxon>Rhabditida</taxon>
        <taxon>Spirurina</taxon>
        <taxon>Oxyuridomorpha</taxon>
        <taxon>Oxyuroidea</taxon>
        <taxon>Oxyuridae</taxon>
        <taxon>Enterobius</taxon>
    </lineage>
</organism>
<evidence type="ECO:0000256" key="12">
    <source>
        <dbReference type="ARBA" id="ARBA00023303"/>
    </source>
</evidence>
<evidence type="ECO:0000256" key="6">
    <source>
        <dbReference type="ARBA" id="ARBA00022989"/>
    </source>
</evidence>
<feature type="transmembrane region" description="Helical" evidence="15">
    <location>
        <begin position="22"/>
        <end position="43"/>
    </location>
</feature>
<evidence type="ECO:0000313" key="18">
    <source>
        <dbReference type="WBParaSite" id="EVEC_0000686401-mRNA-1"/>
    </source>
</evidence>
<dbReference type="Gene3D" id="1.10.287.770">
    <property type="entry name" value="YojJ-like"/>
    <property type="match status" value="1"/>
</dbReference>
<keyword evidence="7" id="KW-0915">Sodium</keyword>
<evidence type="ECO:0000256" key="5">
    <source>
        <dbReference type="ARBA" id="ARBA00022692"/>
    </source>
</evidence>
<keyword evidence="8 13" id="KW-0406">Ion transport</keyword>
<feature type="transmembrane region" description="Helical" evidence="15">
    <location>
        <begin position="399"/>
        <end position="418"/>
    </location>
</feature>
<keyword evidence="9 15" id="KW-0472">Membrane</keyword>
<reference evidence="16 17" key="2">
    <citation type="submission" date="2018-10" db="EMBL/GenBank/DDBJ databases">
        <authorList>
            <consortium name="Pathogen Informatics"/>
        </authorList>
    </citation>
    <scope>NUCLEOTIDE SEQUENCE [LARGE SCALE GENOMIC DNA]</scope>
</reference>
<keyword evidence="17" id="KW-1185">Reference proteome</keyword>
<dbReference type="Pfam" id="PF00858">
    <property type="entry name" value="ASC"/>
    <property type="match status" value="1"/>
</dbReference>
<evidence type="ECO:0000256" key="10">
    <source>
        <dbReference type="ARBA" id="ARBA00023180"/>
    </source>
</evidence>
<protein>
    <submittedName>
        <fullName evidence="18">Amiloride-sensitive sodium channel</fullName>
    </submittedName>
</protein>
<evidence type="ECO:0000256" key="3">
    <source>
        <dbReference type="ARBA" id="ARBA00022448"/>
    </source>
</evidence>
<keyword evidence="10" id="KW-0325">Glycoprotein</keyword>
<dbReference type="STRING" id="51028.A0A0N4V8Z4"/>
<dbReference type="PANTHER" id="PTHR11690">
    <property type="entry name" value="AMILORIDE-SENSITIVE SODIUM CHANNEL-RELATED"/>
    <property type="match status" value="1"/>
</dbReference>
<dbReference type="AlphaFoldDB" id="A0A0N4V8Z4"/>
<feature type="region of interest" description="Disordered" evidence="14">
    <location>
        <begin position="443"/>
        <end position="463"/>
    </location>
</feature>